<name>A0A380MRV1_9GAMM</name>
<accession>A0A380MRV1</accession>
<evidence type="ECO:0000256" key="18">
    <source>
        <dbReference type="HAMAP-Rule" id="MF_00110"/>
    </source>
</evidence>
<protein>
    <recommendedName>
        <fullName evidence="8 18">3-dehydroquinate synthase</fullName>
        <shortName evidence="18">DHQS</shortName>
        <ecNumber evidence="7 18">4.2.3.4</ecNumber>
    </recommendedName>
</protein>
<comment type="function">
    <text evidence="3 18">Catalyzes the conversion of 3-deoxy-D-arabino-heptulosonate 7-phosphate (DAHP) to dehydroquinate (DHQ).</text>
</comment>
<dbReference type="EC" id="4.2.3.4" evidence="7 18"/>
<dbReference type="GO" id="GO:0009423">
    <property type="term" value="P:chorismate biosynthetic process"/>
    <property type="evidence" value="ECO:0007669"/>
    <property type="project" value="UniProtKB-UniRule"/>
</dbReference>
<dbReference type="EMBL" id="UHIC01000001">
    <property type="protein sequence ID" value="SUO95018.1"/>
    <property type="molecule type" value="Genomic_DNA"/>
</dbReference>
<dbReference type="InterPro" id="IPR030963">
    <property type="entry name" value="DHQ_synth_fam"/>
</dbReference>
<dbReference type="GO" id="GO:0009073">
    <property type="term" value="P:aromatic amino acid family biosynthetic process"/>
    <property type="evidence" value="ECO:0007669"/>
    <property type="project" value="UniProtKB-KW"/>
</dbReference>
<dbReference type="PANTHER" id="PTHR43622:SF7">
    <property type="entry name" value="3-DEHYDROQUINATE SYNTHASE, CHLOROPLASTIC"/>
    <property type="match status" value="1"/>
</dbReference>
<keyword evidence="9 18" id="KW-0963">Cytoplasm</keyword>
<comment type="cofactor">
    <cofactor evidence="2 18">
        <name>NAD(+)</name>
        <dbReference type="ChEBI" id="CHEBI:57540"/>
    </cofactor>
</comment>
<feature type="binding site" evidence="18">
    <location>
        <position position="252"/>
    </location>
    <ligand>
        <name>Zn(2+)</name>
        <dbReference type="ChEBI" id="CHEBI:29105"/>
    </ligand>
</feature>
<feature type="binding site" evidence="18">
    <location>
        <begin position="134"/>
        <end position="135"/>
    </location>
    <ligand>
        <name>NAD(+)</name>
        <dbReference type="ChEBI" id="CHEBI:57540"/>
    </ligand>
</feature>
<keyword evidence="12 18" id="KW-0547">Nucleotide-binding</keyword>
<evidence type="ECO:0000256" key="8">
    <source>
        <dbReference type="ARBA" id="ARBA00017684"/>
    </source>
</evidence>
<keyword evidence="15 18" id="KW-0057">Aromatic amino acid biosynthesis</keyword>
<dbReference type="PIRSF" id="PIRSF001455">
    <property type="entry name" value="DHQ_synth"/>
    <property type="match status" value="1"/>
</dbReference>
<dbReference type="SUPFAM" id="SSF56796">
    <property type="entry name" value="Dehydroquinate synthase-like"/>
    <property type="match status" value="1"/>
</dbReference>
<evidence type="ECO:0000256" key="16">
    <source>
        <dbReference type="ARBA" id="ARBA00023239"/>
    </source>
</evidence>
<dbReference type="Gene3D" id="3.40.50.1970">
    <property type="match status" value="1"/>
</dbReference>
<dbReference type="Proteomes" id="UP000254601">
    <property type="component" value="Unassembled WGS sequence"/>
</dbReference>
<feature type="binding site" evidence="18">
    <location>
        <position position="189"/>
    </location>
    <ligand>
        <name>Zn(2+)</name>
        <dbReference type="ChEBI" id="CHEBI:29105"/>
    </ligand>
</feature>
<dbReference type="InterPro" id="IPR016037">
    <property type="entry name" value="DHQ_synth_AroB"/>
</dbReference>
<evidence type="ECO:0000256" key="7">
    <source>
        <dbReference type="ARBA" id="ARBA00013031"/>
    </source>
</evidence>
<keyword evidence="22" id="KW-1185">Reference proteome</keyword>
<feature type="domain" description="3-dehydroquinate synthase C-terminal" evidence="20">
    <location>
        <begin position="186"/>
        <end position="330"/>
    </location>
</feature>
<dbReference type="PANTHER" id="PTHR43622">
    <property type="entry name" value="3-DEHYDROQUINATE SYNTHASE"/>
    <property type="match status" value="1"/>
</dbReference>
<feature type="binding site" evidence="18">
    <location>
        <begin position="76"/>
        <end position="81"/>
    </location>
    <ligand>
        <name>NAD(+)</name>
        <dbReference type="ChEBI" id="CHEBI:57540"/>
    </ligand>
</feature>
<dbReference type="InterPro" id="IPR056179">
    <property type="entry name" value="DHQS_C"/>
</dbReference>
<feature type="binding site" evidence="18">
    <location>
        <position position="269"/>
    </location>
    <ligand>
        <name>Zn(2+)</name>
        <dbReference type="ChEBI" id="CHEBI:29105"/>
    </ligand>
</feature>
<evidence type="ECO:0000256" key="13">
    <source>
        <dbReference type="ARBA" id="ARBA00022833"/>
    </source>
</evidence>
<dbReference type="FunFam" id="3.40.50.1970:FF:000001">
    <property type="entry name" value="3-dehydroquinate synthase"/>
    <property type="match status" value="1"/>
</dbReference>
<evidence type="ECO:0000256" key="3">
    <source>
        <dbReference type="ARBA" id="ARBA00003485"/>
    </source>
</evidence>
<evidence type="ECO:0000256" key="6">
    <source>
        <dbReference type="ARBA" id="ARBA00005412"/>
    </source>
</evidence>
<gene>
    <name evidence="18 21" type="primary">aroB</name>
    <name evidence="21" type="ORF">NCTC13337_01046</name>
</gene>
<evidence type="ECO:0000259" key="20">
    <source>
        <dbReference type="Pfam" id="PF24621"/>
    </source>
</evidence>
<proteinExistence type="inferred from homology"/>
<keyword evidence="17 18" id="KW-0170">Cobalt</keyword>
<keyword evidence="11 18" id="KW-0479">Metal-binding</keyword>
<comment type="similarity">
    <text evidence="6 18">Belongs to the sugar phosphate cyclases superfamily. Dehydroquinate synthase family.</text>
</comment>
<evidence type="ECO:0000256" key="5">
    <source>
        <dbReference type="ARBA" id="ARBA00004661"/>
    </source>
</evidence>
<dbReference type="GO" id="GO:0008652">
    <property type="term" value="P:amino acid biosynthetic process"/>
    <property type="evidence" value="ECO:0007669"/>
    <property type="project" value="UniProtKB-KW"/>
</dbReference>
<dbReference type="InterPro" id="IPR050071">
    <property type="entry name" value="Dehydroquinate_synthase"/>
</dbReference>
<keyword evidence="10 18" id="KW-0028">Amino-acid biosynthesis</keyword>
<evidence type="ECO:0000256" key="4">
    <source>
        <dbReference type="ARBA" id="ARBA00004496"/>
    </source>
</evidence>
<keyword evidence="14 18" id="KW-0520">NAD</keyword>
<organism evidence="21 22">
    <name type="scientific">Suttonella ornithocola</name>
    <dbReference type="NCBI Taxonomy" id="279832"/>
    <lineage>
        <taxon>Bacteria</taxon>
        <taxon>Pseudomonadati</taxon>
        <taxon>Pseudomonadota</taxon>
        <taxon>Gammaproteobacteria</taxon>
        <taxon>Cardiobacteriales</taxon>
        <taxon>Cardiobacteriaceae</taxon>
        <taxon>Suttonella</taxon>
    </lineage>
</organism>
<dbReference type="NCBIfam" id="TIGR01357">
    <property type="entry name" value="aroB"/>
    <property type="match status" value="1"/>
</dbReference>
<dbReference type="GO" id="GO:0005737">
    <property type="term" value="C:cytoplasm"/>
    <property type="evidence" value="ECO:0007669"/>
    <property type="project" value="UniProtKB-SubCell"/>
</dbReference>
<comment type="cofactor">
    <cofactor evidence="18">
        <name>Co(2+)</name>
        <dbReference type="ChEBI" id="CHEBI:48828"/>
    </cofactor>
    <cofactor evidence="18">
        <name>Zn(2+)</name>
        <dbReference type="ChEBI" id="CHEBI:29105"/>
    </cofactor>
    <text evidence="18">Binds 1 divalent metal cation per subunit. Can use either Co(2+) or Zn(2+).</text>
</comment>
<evidence type="ECO:0000256" key="17">
    <source>
        <dbReference type="ARBA" id="ARBA00023285"/>
    </source>
</evidence>
<dbReference type="UniPathway" id="UPA00053">
    <property type="reaction ID" value="UER00085"/>
</dbReference>
<comment type="pathway">
    <text evidence="5 18">Metabolic intermediate biosynthesis; chorismate biosynthesis; chorismate from D-erythrose 4-phosphate and phosphoenolpyruvate: step 2/7.</text>
</comment>
<dbReference type="Pfam" id="PF01761">
    <property type="entry name" value="DHQ_synthase"/>
    <property type="match status" value="1"/>
</dbReference>
<dbReference type="HAMAP" id="MF_00110">
    <property type="entry name" value="DHQ_synthase"/>
    <property type="match status" value="1"/>
</dbReference>
<reference evidence="21 22" key="1">
    <citation type="submission" date="2018-06" db="EMBL/GenBank/DDBJ databases">
        <authorList>
            <consortium name="Pathogen Informatics"/>
            <person name="Doyle S."/>
        </authorList>
    </citation>
    <scope>NUCLEOTIDE SEQUENCE [LARGE SCALE GENOMIC DNA]</scope>
    <source>
        <strain evidence="21 22">NCTC13337</strain>
    </source>
</reference>
<evidence type="ECO:0000256" key="12">
    <source>
        <dbReference type="ARBA" id="ARBA00022741"/>
    </source>
</evidence>
<evidence type="ECO:0000256" key="1">
    <source>
        <dbReference type="ARBA" id="ARBA00001393"/>
    </source>
</evidence>
<dbReference type="AlphaFoldDB" id="A0A380MRV1"/>
<sequence>MTYQTLNLSFPSTASTAYPIHIGSGLLNHRELLNEAIWQKQVCIVSNETVAPLYLERVQQHLRAEGKQVLAVQIPDGEQYKNLAQYAMVMDALMKARFGRDGVIVALGGGVVGDLTGFVSATYQRGTAFVQLPTTLLAQVDSSVGGKTGVNHPLGKNMIGAFHQPQAVIIDTDTLSTLPPREFSAGMAEVIKYGLINDLPFFEHLEANIQALMNKEADLLTQTIRHCCQNKADVVKADEREHGVRALLNLGHTFGHALESLSHYKRWKHGEAVAIGIRIAAELAVIEGKISTQDGERIKNLLLAAGLPIRIENTYSSDDIYQAMFLDKKVRAGKLRLIVFSALGNCQICSDCSEVDIRAAIDAAQ</sequence>
<keyword evidence="16 18" id="KW-0456">Lyase</keyword>
<comment type="catalytic activity">
    <reaction evidence="1 18">
        <text>7-phospho-2-dehydro-3-deoxy-D-arabino-heptonate = 3-dehydroquinate + phosphate</text>
        <dbReference type="Rhea" id="RHEA:21968"/>
        <dbReference type="ChEBI" id="CHEBI:32364"/>
        <dbReference type="ChEBI" id="CHEBI:43474"/>
        <dbReference type="ChEBI" id="CHEBI:58394"/>
        <dbReference type="EC" id="4.2.3.4"/>
    </reaction>
</comment>
<dbReference type="CDD" id="cd08195">
    <property type="entry name" value="DHQS"/>
    <property type="match status" value="1"/>
</dbReference>
<evidence type="ECO:0000313" key="21">
    <source>
        <dbReference type="EMBL" id="SUO95018.1"/>
    </source>
</evidence>
<evidence type="ECO:0000256" key="11">
    <source>
        <dbReference type="ARBA" id="ARBA00022723"/>
    </source>
</evidence>
<evidence type="ECO:0000256" key="15">
    <source>
        <dbReference type="ARBA" id="ARBA00023141"/>
    </source>
</evidence>
<feature type="binding site" evidence="18">
    <location>
        <position position="147"/>
    </location>
    <ligand>
        <name>NAD(+)</name>
        <dbReference type="ChEBI" id="CHEBI:57540"/>
    </ligand>
</feature>
<dbReference type="InterPro" id="IPR030960">
    <property type="entry name" value="DHQS/DOIS_N"/>
</dbReference>
<feature type="domain" description="3-dehydroquinate synthase N-terminal" evidence="19">
    <location>
        <begin position="72"/>
        <end position="184"/>
    </location>
</feature>
<dbReference type="Pfam" id="PF24621">
    <property type="entry name" value="DHQS_C"/>
    <property type="match status" value="1"/>
</dbReference>
<dbReference type="Gene3D" id="1.20.1090.10">
    <property type="entry name" value="Dehydroquinate synthase-like - alpha domain"/>
    <property type="match status" value="1"/>
</dbReference>
<dbReference type="GO" id="GO:0000166">
    <property type="term" value="F:nucleotide binding"/>
    <property type="evidence" value="ECO:0007669"/>
    <property type="project" value="UniProtKB-KW"/>
</dbReference>
<dbReference type="GO" id="GO:0046872">
    <property type="term" value="F:metal ion binding"/>
    <property type="evidence" value="ECO:0007669"/>
    <property type="project" value="UniProtKB-KW"/>
</dbReference>
<dbReference type="RefSeq" id="WP_245935977.1">
    <property type="nucleotide sequence ID" value="NZ_LWHB01000093.1"/>
</dbReference>
<evidence type="ECO:0000313" key="22">
    <source>
        <dbReference type="Proteomes" id="UP000254601"/>
    </source>
</evidence>
<evidence type="ECO:0000256" key="10">
    <source>
        <dbReference type="ARBA" id="ARBA00022605"/>
    </source>
</evidence>
<evidence type="ECO:0000256" key="9">
    <source>
        <dbReference type="ARBA" id="ARBA00022490"/>
    </source>
</evidence>
<evidence type="ECO:0000256" key="2">
    <source>
        <dbReference type="ARBA" id="ARBA00001911"/>
    </source>
</evidence>
<dbReference type="GO" id="GO:0003856">
    <property type="term" value="F:3-dehydroquinate synthase activity"/>
    <property type="evidence" value="ECO:0007669"/>
    <property type="project" value="UniProtKB-UniRule"/>
</dbReference>
<keyword evidence="13 18" id="KW-0862">Zinc</keyword>
<feature type="binding site" evidence="18">
    <location>
        <begin position="174"/>
        <end position="177"/>
    </location>
    <ligand>
        <name>NAD(+)</name>
        <dbReference type="ChEBI" id="CHEBI:57540"/>
    </ligand>
</feature>
<comment type="subcellular location">
    <subcellularLocation>
        <location evidence="4 18">Cytoplasm</location>
    </subcellularLocation>
</comment>
<evidence type="ECO:0000256" key="14">
    <source>
        <dbReference type="ARBA" id="ARBA00023027"/>
    </source>
</evidence>
<evidence type="ECO:0000259" key="19">
    <source>
        <dbReference type="Pfam" id="PF01761"/>
    </source>
</evidence>
<feature type="binding site" evidence="18">
    <location>
        <begin position="110"/>
        <end position="114"/>
    </location>
    <ligand>
        <name>NAD(+)</name>
        <dbReference type="ChEBI" id="CHEBI:57540"/>
    </ligand>
</feature>
<feature type="binding site" evidence="18">
    <location>
        <position position="156"/>
    </location>
    <ligand>
        <name>NAD(+)</name>
        <dbReference type="ChEBI" id="CHEBI:57540"/>
    </ligand>
</feature>